<protein>
    <submittedName>
        <fullName evidence="2">Uncharacterized protein</fullName>
    </submittedName>
</protein>
<dbReference type="AlphaFoldDB" id="A0A4C1WAD7"/>
<evidence type="ECO:0000313" key="3">
    <source>
        <dbReference type="Proteomes" id="UP000299102"/>
    </source>
</evidence>
<dbReference type="Proteomes" id="UP000299102">
    <property type="component" value="Unassembled WGS sequence"/>
</dbReference>
<dbReference type="EMBL" id="BGZK01000502">
    <property type="protein sequence ID" value="GBP47479.1"/>
    <property type="molecule type" value="Genomic_DNA"/>
</dbReference>
<evidence type="ECO:0000256" key="1">
    <source>
        <dbReference type="SAM" id="MobiDB-lite"/>
    </source>
</evidence>
<feature type="compositionally biased region" description="Basic and acidic residues" evidence="1">
    <location>
        <begin position="107"/>
        <end position="119"/>
    </location>
</feature>
<name>A0A4C1WAD7_EUMVA</name>
<proteinExistence type="predicted"/>
<feature type="region of interest" description="Disordered" evidence="1">
    <location>
        <begin position="92"/>
        <end position="140"/>
    </location>
</feature>
<evidence type="ECO:0000313" key="2">
    <source>
        <dbReference type="EMBL" id="GBP47479.1"/>
    </source>
</evidence>
<gene>
    <name evidence="2" type="ORF">EVAR_86398_1</name>
</gene>
<organism evidence="2 3">
    <name type="scientific">Eumeta variegata</name>
    <name type="common">Bagworm moth</name>
    <name type="synonym">Eumeta japonica</name>
    <dbReference type="NCBI Taxonomy" id="151549"/>
    <lineage>
        <taxon>Eukaryota</taxon>
        <taxon>Metazoa</taxon>
        <taxon>Ecdysozoa</taxon>
        <taxon>Arthropoda</taxon>
        <taxon>Hexapoda</taxon>
        <taxon>Insecta</taxon>
        <taxon>Pterygota</taxon>
        <taxon>Neoptera</taxon>
        <taxon>Endopterygota</taxon>
        <taxon>Lepidoptera</taxon>
        <taxon>Glossata</taxon>
        <taxon>Ditrysia</taxon>
        <taxon>Tineoidea</taxon>
        <taxon>Psychidae</taxon>
        <taxon>Oiketicinae</taxon>
        <taxon>Eumeta</taxon>
    </lineage>
</organism>
<keyword evidence="3" id="KW-1185">Reference proteome</keyword>
<dbReference type="OrthoDB" id="7487383at2759"/>
<sequence>MKKVRNENWSDLMTEISPSRKAYWGLGKAFKTEEALSTPTLKQSDNSIAFDDREKAGCFADSIKHQCSKKPPYDLKHVRRVEEEGRIELEGSGWSNEFNGSPGAFSRKPEDRCGRDLRRLGPGWQTPPRLYDQSDTGIRQ</sequence>
<comment type="caution">
    <text evidence="2">The sequence shown here is derived from an EMBL/GenBank/DDBJ whole genome shotgun (WGS) entry which is preliminary data.</text>
</comment>
<reference evidence="2 3" key="1">
    <citation type="journal article" date="2019" name="Commun. Biol.">
        <title>The bagworm genome reveals a unique fibroin gene that provides high tensile strength.</title>
        <authorList>
            <person name="Kono N."/>
            <person name="Nakamura H."/>
            <person name="Ohtoshi R."/>
            <person name="Tomita M."/>
            <person name="Numata K."/>
            <person name="Arakawa K."/>
        </authorList>
    </citation>
    <scope>NUCLEOTIDE SEQUENCE [LARGE SCALE GENOMIC DNA]</scope>
</reference>
<accession>A0A4C1WAD7</accession>